<proteinExistence type="predicted"/>
<dbReference type="Proteomes" id="UP001222800">
    <property type="component" value="Chromosome"/>
</dbReference>
<evidence type="ECO:0000313" key="1">
    <source>
        <dbReference type="EMBL" id="WFD08762.1"/>
    </source>
</evidence>
<evidence type="ECO:0000313" key="2">
    <source>
        <dbReference type="Proteomes" id="UP001222800"/>
    </source>
</evidence>
<dbReference type="RefSeq" id="WP_277730674.1">
    <property type="nucleotide sequence ID" value="NZ_CP120733.1"/>
</dbReference>
<reference evidence="1 2" key="1">
    <citation type="submission" date="2023-03" db="EMBL/GenBank/DDBJ databases">
        <title>Complete genome sequence of Tepidibacter sp. SWIR-1, isolated from a deep-sea hydrothermal vent.</title>
        <authorList>
            <person name="Li X."/>
        </authorList>
    </citation>
    <scope>NUCLEOTIDE SEQUENCE [LARGE SCALE GENOMIC DNA]</scope>
    <source>
        <strain evidence="1 2">SWIR-1</strain>
    </source>
</reference>
<dbReference type="EMBL" id="CP120733">
    <property type="protein sequence ID" value="WFD08762.1"/>
    <property type="molecule type" value="Genomic_DNA"/>
</dbReference>
<accession>A0ABY8E7A1</accession>
<name>A0ABY8E7A1_9FIRM</name>
<sequence length="240" mass="27721">MSNIKLSRNELLEHLEEQIEFLESSAKLFDEGKIAESKRIATTIRVLLHDTKNSTSLLQLLDKKENMLFFDSSEIYNPKNIAGQYCLLDISMNPSHIGFVPRMYIGPTTPKKCFDDWWNEIVISTTSDFFKGDKFSRKDIILALSNKDGGAHVDQKLKEDYFKLTRENSMELFGHFNGNNVFNANSIASFTARVIVFELLVTLFTYFPQYNYSTIAKSKEKPKNQFPNLLKNFEITIKED</sequence>
<keyword evidence="2" id="KW-1185">Reference proteome</keyword>
<gene>
    <name evidence="1" type="ORF">P4S50_10165</name>
</gene>
<organism evidence="1 2">
    <name type="scientific">Tepidibacter hydrothermalis</name>
    <dbReference type="NCBI Taxonomy" id="3036126"/>
    <lineage>
        <taxon>Bacteria</taxon>
        <taxon>Bacillati</taxon>
        <taxon>Bacillota</taxon>
        <taxon>Clostridia</taxon>
        <taxon>Peptostreptococcales</taxon>
        <taxon>Peptostreptococcaceae</taxon>
        <taxon>Tepidibacter</taxon>
    </lineage>
</organism>
<protein>
    <submittedName>
        <fullName evidence="1">Uncharacterized protein</fullName>
    </submittedName>
</protein>